<feature type="domain" description="R3H" evidence="1">
    <location>
        <begin position="86"/>
        <end position="152"/>
    </location>
</feature>
<dbReference type="PROSITE" id="PS51061">
    <property type="entry name" value="R3H"/>
    <property type="match status" value="1"/>
</dbReference>
<dbReference type="Proteomes" id="UP000033980">
    <property type="component" value="Unassembled WGS sequence"/>
</dbReference>
<dbReference type="AlphaFoldDB" id="A0A0G1D939"/>
<dbReference type="GO" id="GO:0003723">
    <property type="term" value="F:RNA binding"/>
    <property type="evidence" value="ECO:0007669"/>
    <property type="project" value="InterPro"/>
</dbReference>
<gene>
    <name evidence="2" type="ORF">UV68_C0014G0017</name>
</gene>
<dbReference type="InterPro" id="IPR039247">
    <property type="entry name" value="KhpB"/>
</dbReference>
<evidence type="ECO:0000313" key="3">
    <source>
        <dbReference type="Proteomes" id="UP000033980"/>
    </source>
</evidence>
<comment type="caution">
    <text evidence="2">The sequence shown here is derived from an EMBL/GenBank/DDBJ whole genome shotgun (WGS) entry which is preliminary data.</text>
</comment>
<reference evidence="2 3" key="1">
    <citation type="journal article" date="2015" name="Nature">
        <title>rRNA introns, odd ribosomes, and small enigmatic genomes across a large radiation of phyla.</title>
        <authorList>
            <person name="Brown C.T."/>
            <person name="Hug L.A."/>
            <person name="Thomas B.C."/>
            <person name="Sharon I."/>
            <person name="Castelle C.J."/>
            <person name="Singh A."/>
            <person name="Wilkins M.J."/>
            <person name="Williams K.H."/>
            <person name="Banfield J.F."/>
        </authorList>
    </citation>
    <scope>NUCLEOTIDE SEQUENCE [LARGE SCALE GENOMIC DNA]</scope>
</reference>
<accession>A0A0G1D939</accession>
<sequence>MDQTKVTEILSNVLTQLSLGEDQIKIEVADEDNINILITPPTESAGIFVGHHGEGLASLRMIFSLMIYQRFGVWPKLHLNVNDYQERREDSLKELAQNAADRAVSLQKEIILPNLSSYERRIIHMFLEEYKGVKTESRGEAPFRQMVIIPTAE</sequence>
<protein>
    <submittedName>
        <fullName evidence="2">Single-stranded nucleic acid binding R3H domain protein</fullName>
    </submittedName>
</protein>
<organism evidence="2 3">
    <name type="scientific">Candidatus Collierbacteria bacterium GW2011_GWC2_43_12</name>
    <dbReference type="NCBI Taxonomy" id="1618390"/>
    <lineage>
        <taxon>Bacteria</taxon>
        <taxon>Candidatus Collieribacteriota</taxon>
    </lineage>
</organism>
<dbReference type="Gene3D" id="3.30.1370.50">
    <property type="entry name" value="R3H-like domain"/>
    <property type="match status" value="1"/>
</dbReference>
<dbReference type="SMART" id="SM00393">
    <property type="entry name" value="R3H"/>
    <property type="match status" value="1"/>
</dbReference>
<dbReference type="PANTHER" id="PTHR35800">
    <property type="entry name" value="PROTEIN JAG"/>
    <property type="match status" value="1"/>
</dbReference>
<dbReference type="Pfam" id="PF01424">
    <property type="entry name" value="R3H"/>
    <property type="match status" value="1"/>
</dbReference>
<dbReference type="SUPFAM" id="SSF82708">
    <property type="entry name" value="R3H domain"/>
    <property type="match status" value="1"/>
</dbReference>
<dbReference type="InterPro" id="IPR015946">
    <property type="entry name" value="KH_dom-like_a/b"/>
</dbReference>
<dbReference type="EMBL" id="LCFK01000014">
    <property type="protein sequence ID" value="KKS94164.1"/>
    <property type="molecule type" value="Genomic_DNA"/>
</dbReference>
<proteinExistence type="predicted"/>
<dbReference type="InterPro" id="IPR001374">
    <property type="entry name" value="R3H_dom"/>
</dbReference>
<dbReference type="CDD" id="cd02644">
    <property type="entry name" value="R3H_jag"/>
    <property type="match status" value="1"/>
</dbReference>
<evidence type="ECO:0000259" key="1">
    <source>
        <dbReference type="PROSITE" id="PS51061"/>
    </source>
</evidence>
<dbReference type="InterPro" id="IPR036867">
    <property type="entry name" value="R3H_dom_sf"/>
</dbReference>
<dbReference type="InterPro" id="IPR034079">
    <property type="entry name" value="R3H_KhpB"/>
</dbReference>
<name>A0A0G1D939_9BACT</name>
<dbReference type="Gene3D" id="3.30.300.20">
    <property type="match status" value="1"/>
</dbReference>
<evidence type="ECO:0000313" key="2">
    <source>
        <dbReference type="EMBL" id="KKS94164.1"/>
    </source>
</evidence>
<dbReference type="PANTHER" id="PTHR35800:SF1">
    <property type="entry name" value="RNA-BINDING PROTEIN KHPB"/>
    <property type="match status" value="1"/>
</dbReference>